<evidence type="ECO:0000313" key="3">
    <source>
        <dbReference type="Proteomes" id="UP000178023"/>
    </source>
</evidence>
<protein>
    <recommendedName>
        <fullName evidence="1">Methyltransferase domain-containing protein</fullName>
    </recommendedName>
</protein>
<comment type="caution">
    <text evidence="2">The sequence shown here is derived from an EMBL/GenBank/DDBJ whole genome shotgun (WGS) entry which is preliminary data.</text>
</comment>
<dbReference type="PANTHER" id="PTHR43591">
    <property type="entry name" value="METHYLTRANSFERASE"/>
    <property type="match status" value="1"/>
</dbReference>
<name>A0A1F8F4H5_9BACT</name>
<evidence type="ECO:0000259" key="1">
    <source>
        <dbReference type="Pfam" id="PF13847"/>
    </source>
</evidence>
<dbReference type="Gene3D" id="3.40.50.150">
    <property type="entry name" value="Vaccinia Virus protein VP39"/>
    <property type="match status" value="1"/>
</dbReference>
<reference evidence="2 3" key="1">
    <citation type="journal article" date="2016" name="Nat. Commun.">
        <title>Thousands of microbial genomes shed light on interconnected biogeochemical processes in an aquifer system.</title>
        <authorList>
            <person name="Anantharaman K."/>
            <person name="Brown C.T."/>
            <person name="Hug L.A."/>
            <person name="Sharon I."/>
            <person name="Castelle C.J."/>
            <person name="Probst A.J."/>
            <person name="Thomas B.C."/>
            <person name="Singh A."/>
            <person name="Wilkins M.J."/>
            <person name="Karaoz U."/>
            <person name="Brodie E.L."/>
            <person name="Williams K.H."/>
            <person name="Hubbard S.S."/>
            <person name="Banfield J.F."/>
        </authorList>
    </citation>
    <scope>NUCLEOTIDE SEQUENCE [LARGE SCALE GENOMIC DNA]</scope>
</reference>
<dbReference type="Pfam" id="PF13847">
    <property type="entry name" value="Methyltransf_31"/>
    <property type="match status" value="1"/>
</dbReference>
<dbReference type="EMBL" id="MGJL01000012">
    <property type="protein sequence ID" value="OGN08031.1"/>
    <property type="molecule type" value="Genomic_DNA"/>
</dbReference>
<sequence length="183" mass="19685">MENSTMLGSFADPETLAGQFGVTEGMKTADFGSGSGHLGIAVAKRVGKDGIVYAYDIMESALEAIRGRASALGLANIDARRANLEVAGSTGLPDGSVDLVWMALILFQSQKKADIVREARRILKPGARMIIIDWIKGGGGLGPPDELRTDEETMKGLIVAEGFELFNRANTDSFHYMMTFKKI</sequence>
<accession>A0A1F8F4H5</accession>
<dbReference type="Proteomes" id="UP000178023">
    <property type="component" value="Unassembled WGS sequence"/>
</dbReference>
<dbReference type="GO" id="GO:0008168">
    <property type="term" value="F:methyltransferase activity"/>
    <property type="evidence" value="ECO:0007669"/>
    <property type="project" value="TreeGrafter"/>
</dbReference>
<gene>
    <name evidence="2" type="ORF">A2750_00990</name>
</gene>
<dbReference type="AlphaFoldDB" id="A0A1F8F4H5"/>
<dbReference type="CDD" id="cd02440">
    <property type="entry name" value="AdoMet_MTases"/>
    <property type="match status" value="1"/>
</dbReference>
<dbReference type="InterPro" id="IPR029063">
    <property type="entry name" value="SAM-dependent_MTases_sf"/>
</dbReference>
<evidence type="ECO:0000313" key="2">
    <source>
        <dbReference type="EMBL" id="OGN08031.1"/>
    </source>
</evidence>
<proteinExistence type="predicted"/>
<dbReference type="InterPro" id="IPR025714">
    <property type="entry name" value="Methyltranfer_dom"/>
</dbReference>
<dbReference type="PANTHER" id="PTHR43591:SF24">
    <property type="entry name" value="2-METHOXY-6-POLYPRENYL-1,4-BENZOQUINOL METHYLASE, MITOCHONDRIAL"/>
    <property type="match status" value="1"/>
</dbReference>
<dbReference type="SUPFAM" id="SSF53335">
    <property type="entry name" value="S-adenosyl-L-methionine-dependent methyltransferases"/>
    <property type="match status" value="1"/>
</dbReference>
<feature type="domain" description="Methyltransferase" evidence="1">
    <location>
        <begin position="24"/>
        <end position="133"/>
    </location>
</feature>
<organism evidence="2 3">
    <name type="scientific">Candidatus Yanofskybacteria bacterium RIFCSPHIGHO2_01_FULL_45_42</name>
    <dbReference type="NCBI Taxonomy" id="1802671"/>
    <lineage>
        <taxon>Bacteria</taxon>
        <taxon>Candidatus Yanofskyibacteriota</taxon>
    </lineage>
</organism>